<feature type="chain" id="PRO_5031015713" evidence="3">
    <location>
        <begin position="37"/>
        <end position="795"/>
    </location>
</feature>
<keyword evidence="3" id="KW-0732">Signal</keyword>
<dbReference type="Gene3D" id="3.40.50.1820">
    <property type="entry name" value="alpha/beta hydrolase"/>
    <property type="match status" value="1"/>
</dbReference>
<keyword evidence="2" id="KW-0720">Serine protease</keyword>
<dbReference type="SUPFAM" id="SSF82171">
    <property type="entry name" value="DPP6 N-terminal domain-like"/>
    <property type="match status" value="1"/>
</dbReference>
<keyword evidence="1" id="KW-0378">Hydrolase</keyword>
<evidence type="ECO:0000313" key="5">
    <source>
        <dbReference type="EMBL" id="MYM00367.1"/>
    </source>
</evidence>
<sequence length="795" mass="87096">MIGHIHCWDQSWGMRRSFYVSLAFMAITLVSGTANAAPLTIDDVLRTVAMEQVAASPDGEDLAVVVQRPAGEGEVAGRTFYEVDPSRADVWLVRRDGSDRRNLTDGHAAAAGNWCAQWSPDSKRIAFLSTRPEGAEPHGGDAVRLYMWTRATDGIRRISQQPMMTMTRYGSPLNALDLRGGADAKRQSLGCTPSEGAGERAPFLWLDEHRLLVLQMPAGQNSSLLTQNTRALEFAGEVAQTLRDGTTSTVDVADSGRENLSGTREQYQVEISLIDAASGERQLLASVPAFPFRGMLSLVVSPDRKTAAVLAPAGVIPPQEVGPKPLNNDETASDKRLILIDLTAKSPPRRVTVPEEARYPLDLLDWSPDSTALLLRARASGSTRDVRVFRLDASSGKVSSVAPNFVDRTWDAGPVDHELSARWLKNSSLLIRGRQISASEGTETWWYLSERSKPRPASPPTKSKRLDLPSGAQLLAQDRYGSIWRELTDRGVVLQGRPAGTDRTLELFRVNHHLASIDWGAISTIDYVSEGGAPLKALVIHPPGHRRGQSHPVLVWVYPGTMIRGKQDYWDDRLLPGIYNLQLYAAKGYTVLVPSMPRAQELSGGPYLHMKEGVLPAVDKLIELEGSDPRRVGLFGQSFGGYATYSLVTQTGRFAAAAAIDGIADMHTTYGAFDRSGDGWPGIAQDKGVNPTIVTTAMRMPAQAYRDPGIYAANSPIMYTSTIHTPLLMAHGTFDIRGSVAEAEEMFTLLDQQGKPARLLRYHGENHSIALSPANVRNLYDELIAWFDLYLKKQQ</sequence>
<evidence type="ECO:0000259" key="4">
    <source>
        <dbReference type="Pfam" id="PF00326"/>
    </source>
</evidence>
<dbReference type="Gene3D" id="2.120.10.30">
    <property type="entry name" value="TolB, C-terminal domain"/>
    <property type="match status" value="1"/>
</dbReference>
<dbReference type="InterPro" id="IPR011659">
    <property type="entry name" value="WD40"/>
</dbReference>
<dbReference type="GO" id="GO:0004252">
    <property type="term" value="F:serine-type endopeptidase activity"/>
    <property type="evidence" value="ECO:0007669"/>
    <property type="project" value="TreeGrafter"/>
</dbReference>
<evidence type="ECO:0000256" key="1">
    <source>
        <dbReference type="ARBA" id="ARBA00022801"/>
    </source>
</evidence>
<gene>
    <name evidence="5" type="ORF">GR702_21765</name>
</gene>
<dbReference type="AlphaFoldDB" id="A0A7X4GLF2"/>
<feature type="signal peptide" evidence="3">
    <location>
        <begin position="1"/>
        <end position="36"/>
    </location>
</feature>
<protein>
    <submittedName>
        <fullName evidence="5">Prolyl oligopeptidase family serine peptidase</fullName>
    </submittedName>
</protein>
<organism evidence="5 6">
    <name type="scientific">Novosphingobium silvae</name>
    <dbReference type="NCBI Taxonomy" id="2692619"/>
    <lineage>
        <taxon>Bacteria</taxon>
        <taxon>Pseudomonadati</taxon>
        <taxon>Pseudomonadota</taxon>
        <taxon>Alphaproteobacteria</taxon>
        <taxon>Sphingomonadales</taxon>
        <taxon>Sphingomonadaceae</taxon>
        <taxon>Novosphingobium</taxon>
    </lineage>
</organism>
<dbReference type="PANTHER" id="PTHR42776:SF27">
    <property type="entry name" value="DIPEPTIDYL PEPTIDASE FAMILY MEMBER 6"/>
    <property type="match status" value="1"/>
</dbReference>
<name>A0A7X4GLF2_9SPHN</name>
<evidence type="ECO:0000256" key="2">
    <source>
        <dbReference type="ARBA" id="ARBA00022825"/>
    </source>
</evidence>
<feature type="domain" description="Peptidase S9 prolyl oligopeptidase catalytic" evidence="4">
    <location>
        <begin position="615"/>
        <end position="793"/>
    </location>
</feature>
<dbReference type="EMBL" id="WVTD01000047">
    <property type="protein sequence ID" value="MYM00367.1"/>
    <property type="molecule type" value="Genomic_DNA"/>
</dbReference>
<accession>A0A7X4GLF2</accession>
<evidence type="ECO:0000256" key="3">
    <source>
        <dbReference type="SAM" id="SignalP"/>
    </source>
</evidence>
<dbReference type="Pfam" id="PF00326">
    <property type="entry name" value="Peptidase_S9"/>
    <property type="match status" value="1"/>
</dbReference>
<dbReference type="InterPro" id="IPR029058">
    <property type="entry name" value="AB_hydrolase_fold"/>
</dbReference>
<dbReference type="InterPro" id="IPR001375">
    <property type="entry name" value="Peptidase_S9_cat"/>
</dbReference>
<dbReference type="SUPFAM" id="SSF53474">
    <property type="entry name" value="alpha/beta-Hydrolases"/>
    <property type="match status" value="1"/>
</dbReference>
<dbReference type="GO" id="GO:0006508">
    <property type="term" value="P:proteolysis"/>
    <property type="evidence" value="ECO:0007669"/>
    <property type="project" value="InterPro"/>
</dbReference>
<dbReference type="InterPro" id="IPR011042">
    <property type="entry name" value="6-blade_b-propeller_TolB-like"/>
</dbReference>
<evidence type="ECO:0000313" key="6">
    <source>
        <dbReference type="Proteomes" id="UP000465810"/>
    </source>
</evidence>
<reference evidence="5 6" key="1">
    <citation type="submission" date="2019-12" db="EMBL/GenBank/DDBJ databases">
        <authorList>
            <person name="Feng G."/>
            <person name="Zhu H."/>
        </authorList>
    </citation>
    <scope>NUCLEOTIDE SEQUENCE [LARGE SCALE GENOMIC DNA]</scope>
    <source>
        <strain evidence="5 6">FGD1</strain>
    </source>
</reference>
<keyword evidence="6" id="KW-1185">Reference proteome</keyword>
<keyword evidence="2" id="KW-0645">Protease</keyword>
<dbReference type="PANTHER" id="PTHR42776">
    <property type="entry name" value="SERINE PEPTIDASE S9 FAMILY MEMBER"/>
    <property type="match status" value="1"/>
</dbReference>
<dbReference type="Pfam" id="PF07676">
    <property type="entry name" value="PD40"/>
    <property type="match status" value="1"/>
</dbReference>
<comment type="caution">
    <text evidence="5">The sequence shown here is derived from an EMBL/GenBank/DDBJ whole genome shotgun (WGS) entry which is preliminary data.</text>
</comment>
<dbReference type="Proteomes" id="UP000465810">
    <property type="component" value="Unassembled WGS sequence"/>
</dbReference>
<proteinExistence type="predicted"/>